<dbReference type="PANTHER" id="PTHR30177">
    <property type="entry name" value="GLYCINE BETAINE/L-PROLINE TRANSPORT SYSTEM PERMEASE PROTEIN PROW"/>
    <property type="match status" value="1"/>
</dbReference>
<keyword evidence="9" id="KW-1185">Reference proteome</keyword>
<feature type="domain" description="ABC transmembrane type-1" evidence="7">
    <location>
        <begin position="15"/>
        <end position="204"/>
    </location>
</feature>
<evidence type="ECO:0000256" key="1">
    <source>
        <dbReference type="ARBA" id="ARBA00004141"/>
    </source>
</evidence>
<proteinExistence type="inferred from homology"/>
<reference evidence="8 9" key="1">
    <citation type="submission" date="2023-07" db="EMBL/GenBank/DDBJ databases">
        <title>Nocardioides sp. nov WY-20 isolated from soil.</title>
        <authorList>
            <person name="Liu B."/>
            <person name="Wan Y."/>
        </authorList>
    </citation>
    <scope>NUCLEOTIDE SEQUENCE [LARGE SCALE GENOMIC DNA]</scope>
    <source>
        <strain evidence="8 9">WY-20</strain>
    </source>
</reference>
<dbReference type="SUPFAM" id="SSF161098">
    <property type="entry name" value="MetI-like"/>
    <property type="match status" value="1"/>
</dbReference>
<evidence type="ECO:0000256" key="2">
    <source>
        <dbReference type="ARBA" id="ARBA00022448"/>
    </source>
</evidence>
<accession>A0ABT9B2F9</accession>
<evidence type="ECO:0000313" key="8">
    <source>
        <dbReference type="EMBL" id="MDO7869029.1"/>
    </source>
</evidence>
<comment type="similarity">
    <text evidence="6">Belongs to the binding-protein-dependent transport system permease family.</text>
</comment>
<keyword evidence="3 6" id="KW-0812">Transmembrane</keyword>
<feature type="transmembrane region" description="Helical" evidence="6">
    <location>
        <begin position="20"/>
        <end position="39"/>
    </location>
</feature>
<comment type="subcellular location">
    <subcellularLocation>
        <location evidence="6">Cell membrane</location>
        <topology evidence="6">Multi-pass membrane protein</topology>
    </subcellularLocation>
    <subcellularLocation>
        <location evidence="1">Membrane</location>
        <topology evidence="1">Multi-pass membrane protein</topology>
    </subcellularLocation>
</comment>
<sequence length="215" mass="22492">MTWFLENADRIGDLTVRHLWLSVLPVALGFLIAVPIGWWAQRHARLGAVVLGTGSILYTVPSLPLLVILPGVLGTSFLDPANVVVVLTLYAVALLVRTAADAFAQVPRDVVDAADATGHSAVQRALRVELPLAGPVLLAGVRVVSVSTVSLVTIGALIGVANLGSLFTEGYQRGFTTEIVIGLGTVVLLALALDAVWVLLGRLLLPWARGARAGG</sequence>
<keyword evidence="4 6" id="KW-1133">Transmembrane helix</keyword>
<dbReference type="CDD" id="cd06261">
    <property type="entry name" value="TM_PBP2"/>
    <property type="match status" value="1"/>
</dbReference>
<gene>
    <name evidence="8" type="ORF">Q5722_11705</name>
</gene>
<evidence type="ECO:0000256" key="6">
    <source>
        <dbReference type="RuleBase" id="RU363032"/>
    </source>
</evidence>
<evidence type="ECO:0000313" key="9">
    <source>
        <dbReference type="Proteomes" id="UP001233314"/>
    </source>
</evidence>
<feature type="transmembrane region" description="Helical" evidence="6">
    <location>
        <begin position="136"/>
        <end position="159"/>
    </location>
</feature>
<protein>
    <submittedName>
        <fullName evidence="8">ABC transporter permease subunit</fullName>
    </submittedName>
</protein>
<dbReference type="RefSeq" id="WP_305028448.1">
    <property type="nucleotide sequence ID" value="NZ_JAUQTA010000002.1"/>
</dbReference>
<evidence type="ECO:0000256" key="4">
    <source>
        <dbReference type="ARBA" id="ARBA00022989"/>
    </source>
</evidence>
<evidence type="ECO:0000256" key="3">
    <source>
        <dbReference type="ARBA" id="ARBA00022692"/>
    </source>
</evidence>
<keyword evidence="5 6" id="KW-0472">Membrane</keyword>
<dbReference type="Proteomes" id="UP001233314">
    <property type="component" value="Unassembled WGS sequence"/>
</dbReference>
<dbReference type="EMBL" id="JAUQTA010000002">
    <property type="protein sequence ID" value="MDO7869029.1"/>
    <property type="molecule type" value="Genomic_DNA"/>
</dbReference>
<dbReference type="Pfam" id="PF00528">
    <property type="entry name" value="BPD_transp_1"/>
    <property type="match status" value="1"/>
</dbReference>
<dbReference type="InterPro" id="IPR051204">
    <property type="entry name" value="ABC_transp_perm/SBD"/>
</dbReference>
<comment type="caution">
    <text evidence="8">The sequence shown here is derived from an EMBL/GenBank/DDBJ whole genome shotgun (WGS) entry which is preliminary data.</text>
</comment>
<dbReference type="Gene3D" id="1.10.3720.10">
    <property type="entry name" value="MetI-like"/>
    <property type="match status" value="1"/>
</dbReference>
<evidence type="ECO:0000259" key="7">
    <source>
        <dbReference type="PROSITE" id="PS50928"/>
    </source>
</evidence>
<organism evidence="8 9">
    <name type="scientific">Nocardioides jiangxiensis</name>
    <dbReference type="NCBI Taxonomy" id="3064524"/>
    <lineage>
        <taxon>Bacteria</taxon>
        <taxon>Bacillati</taxon>
        <taxon>Actinomycetota</taxon>
        <taxon>Actinomycetes</taxon>
        <taxon>Propionibacteriales</taxon>
        <taxon>Nocardioidaceae</taxon>
        <taxon>Nocardioides</taxon>
    </lineage>
</organism>
<keyword evidence="2 6" id="KW-0813">Transport</keyword>
<dbReference type="PROSITE" id="PS50928">
    <property type="entry name" value="ABC_TM1"/>
    <property type="match status" value="1"/>
</dbReference>
<feature type="transmembrane region" description="Helical" evidence="6">
    <location>
        <begin position="81"/>
        <end position="100"/>
    </location>
</feature>
<name>A0ABT9B2F9_9ACTN</name>
<evidence type="ECO:0000256" key="5">
    <source>
        <dbReference type="ARBA" id="ARBA00023136"/>
    </source>
</evidence>
<dbReference type="PANTHER" id="PTHR30177:SF4">
    <property type="entry name" value="OSMOPROTECTANT IMPORT PERMEASE PROTEIN OSMW"/>
    <property type="match status" value="1"/>
</dbReference>
<dbReference type="InterPro" id="IPR035906">
    <property type="entry name" value="MetI-like_sf"/>
</dbReference>
<dbReference type="InterPro" id="IPR000515">
    <property type="entry name" value="MetI-like"/>
</dbReference>
<feature type="transmembrane region" description="Helical" evidence="6">
    <location>
        <begin position="46"/>
        <end position="69"/>
    </location>
</feature>
<feature type="transmembrane region" description="Helical" evidence="6">
    <location>
        <begin position="179"/>
        <end position="200"/>
    </location>
</feature>